<dbReference type="Proteomes" id="UP001300692">
    <property type="component" value="Unassembled WGS sequence"/>
</dbReference>
<evidence type="ECO:0000313" key="3">
    <source>
        <dbReference type="Proteomes" id="UP001300692"/>
    </source>
</evidence>
<dbReference type="EMBL" id="JAOYOD010000001">
    <property type="protein sequence ID" value="MCV9388818.1"/>
    <property type="molecule type" value="Genomic_DNA"/>
</dbReference>
<accession>A0ABT3CYP1</accession>
<protein>
    <submittedName>
        <fullName evidence="2">Phytase</fullName>
    </submittedName>
</protein>
<evidence type="ECO:0000313" key="2">
    <source>
        <dbReference type="EMBL" id="MCV9388818.1"/>
    </source>
</evidence>
<dbReference type="Gene3D" id="2.120.10.30">
    <property type="entry name" value="TolB, C-terminal domain"/>
    <property type="match status" value="1"/>
</dbReference>
<dbReference type="PROSITE" id="PS51257">
    <property type="entry name" value="PROKAR_LIPOPROTEIN"/>
    <property type="match status" value="1"/>
</dbReference>
<dbReference type="SUPFAM" id="SSF50956">
    <property type="entry name" value="Thermostable phytase (3-phytase)"/>
    <property type="match status" value="1"/>
</dbReference>
<proteinExistence type="predicted"/>
<reference evidence="2 3" key="1">
    <citation type="submission" date="2022-10" db="EMBL/GenBank/DDBJ databases">
        <title>Comparative genomics and taxonomic characterization of three novel marine species of genus Reichenbachiella exhibiting antioxidant and polysaccharide degradation activities.</title>
        <authorList>
            <person name="Muhammad N."/>
            <person name="Lee Y.-J."/>
            <person name="Ko J."/>
            <person name="Kim S.-G."/>
        </authorList>
    </citation>
    <scope>NUCLEOTIDE SEQUENCE [LARGE SCALE GENOMIC DNA]</scope>
    <source>
        <strain evidence="2 3">ABR2-5</strain>
    </source>
</reference>
<gene>
    <name evidence="2" type="ORF">N7U62_19220</name>
</gene>
<name>A0ABT3CYP1_9BACT</name>
<dbReference type="Pfam" id="PF02333">
    <property type="entry name" value="Phytase"/>
    <property type="match status" value="1"/>
</dbReference>
<dbReference type="InterPro" id="IPR003431">
    <property type="entry name" value="B-propeller_Phytase"/>
</dbReference>
<feature type="domain" description="BPP" evidence="1">
    <location>
        <begin position="23"/>
        <end position="354"/>
    </location>
</feature>
<sequence>MNKNIIYILGLGLATSCLPSSKTAETQSEITRIQPKYVTDSVNYDSDDPAIWIHPSDPAQSLILGTDKGDDGQGGVFVFDLQGNEIADRRISNIDRPNNVDIAYGFQLDSTQQTDIAVFSERGKEQIRVFSLPDMNPIDGGGLPVFEDSENRLVMGVALYKRADDSIFAIVSRKGENAPTEGYLYQYLLYAENGTVKSQLVRKFGKFSGGDGEIEAIAVDAEAGYIYYSDELYGIRKYYADPNKGNEELALFGLENFTEDREGISIYPTGEKSGYILISDQQNRRFHVYPREGSSSNPHQHNLITVLPMQVVESDGSEVSPVAFNADFPKGIFVAMSDNRTFEIYDWRDLEQAIQDSTESQELTQN</sequence>
<comment type="caution">
    <text evidence="2">The sequence shown here is derived from an EMBL/GenBank/DDBJ whole genome shotgun (WGS) entry which is preliminary data.</text>
</comment>
<dbReference type="InterPro" id="IPR011042">
    <property type="entry name" value="6-blade_b-propeller_TolB-like"/>
</dbReference>
<evidence type="ECO:0000259" key="1">
    <source>
        <dbReference type="PROSITE" id="PS51662"/>
    </source>
</evidence>
<organism evidence="2 3">
    <name type="scientific">Reichenbachiella ulvae</name>
    <dbReference type="NCBI Taxonomy" id="2980104"/>
    <lineage>
        <taxon>Bacteria</taxon>
        <taxon>Pseudomonadati</taxon>
        <taxon>Bacteroidota</taxon>
        <taxon>Cytophagia</taxon>
        <taxon>Cytophagales</taxon>
        <taxon>Reichenbachiellaceae</taxon>
        <taxon>Reichenbachiella</taxon>
    </lineage>
</organism>
<dbReference type="PROSITE" id="PS51662">
    <property type="entry name" value="BP_PHYTASE"/>
    <property type="match status" value="1"/>
</dbReference>
<dbReference type="RefSeq" id="WP_264139708.1">
    <property type="nucleotide sequence ID" value="NZ_JAOYOD010000001.1"/>
</dbReference>
<keyword evidence="3" id="KW-1185">Reference proteome</keyword>